<feature type="transmembrane region" description="Helical" evidence="9">
    <location>
        <begin position="177"/>
        <end position="195"/>
    </location>
</feature>
<keyword evidence="1" id="KW-0813">Transport</keyword>
<reference evidence="11" key="1">
    <citation type="submission" date="2017-08" db="EMBL/GenBank/DDBJ databases">
        <authorList>
            <person name="Varghese N."/>
            <person name="Submissions S."/>
        </authorList>
    </citation>
    <scope>NUCLEOTIDE SEQUENCE [LARGE SCALE GENOMIC DNA]</scope>
    <source>
        <strain evidence="11">KCTC 23107</strain>
    </source>
</reference>
<sequence>MSSLRTMIAGRGLAFTTLVTAAMLLPGLGVTVSESGTAVLPLLAVLTTSAIATEMTFRLIRKQALTAHNVTTAFILAILLPTEIALWRAATMTVLGVTLSEMIFGGRGFGFLNAAVVIAALVVVSFPGTALASLTDMHAAATAPAVLALAVAGVLPWRALGAFALGCIAMTGLSDTITTTTAWGVLVFGGVFLLADPFASAQTRSGQVLQGVLAAVLFAFLGAGGADATTTLVRAVLLTALFVPLLDQAILTIGRRIDARA</sequence>
<evidence type="ECO:0000256" key="1">
    <source>
        <dbReference type="ARBA" id="ARBA00022448"/>
    </source>
</evidence>
<dbReference type="AlphaFoldDB" id="A0A286IDY7"/>
<evidence type="ECO:0000256" key="6">
    <source>
        <dbReference type="ARBA" id="ARBA00022967"/>
    </source>
</evidence>
<evidence type="ECO:0000256" key="2">
    <source>
        <dbReference type="ARBA" id="ARBA00022553"/>
    </source>
</evidence>
<feature type="transmembrane region" description="Helical" evidence="9">
    <location>
        <begin position="232"/>
        <end position="253"/>
    </location>
</feature>
<keyword evidence="4" id="KW-0288">FMN</keyword>
<keyword evidence="6" id="KW-1278">Translocase</keyword>
<feature type="transmembrane region" description="Helical" evidence="9">
    <location>
        <begin position="110"/>
        <end position="134"/>
    </location>
</feature>
<keyword evidence="7 9" id="KW-1133">Transmembrane helix</keyword>
<keyword evidence="5 9" id="KW-0812">Transmembrane</keyword>
<keyword evidence="8 9" id="KW-0472">Membrane</keyword>
<dbReference type="OrthoDB" id="9776359at2"/>
<evidence type="ECO:0000256" key="4">
    <source>
        <dbReference type="ARBA" id="ARBA00022643"/>
    </source>
</evidence>
<dbReference type="EMBL" id="OCPC01000005">
    <property type="protein sequence ID" value="SOE18237.1"/>
    <property type="molecule type" value="Genomic_DNA"/>
</dbReference>
<accession>A0A286IDY7</accession>
<organism evidence="10 11">
    <name type="scientific">Hoeflea halophila</name>
    <dbReference type="NCBI Taxonomy" id="714899"/>
    <lineage>
        <taxon>Bacteria</taxon>
        <taxon>Pseudomonadati</taxon>
        <taxon>Pseudomonadota</taxon>
        <taxon>Alphaproteobacteria</taxon>
        <taxon>Hyphomicrobiales</taxon>
        <taxon>Rhizobiaceae</taxon>
        <taxon>Hoeflea</taxon>
    </lineage>
</organism>
<keyword evidence="3" id="KW-0285">Flavoprotein</keyword>
<evidence type="ECO:0000313" key="11">
    <source>
        <dbReference type="Proteomes" id="UP000219465"/>
    </source>
</evidence>
<feature type="transmembrane region" description="Helical" evidence="9">
    <location>
        <begin position="72"/>
        <end position="90"/>
    </location>
</feature>
<gene>
    <name evidence="10" type="ORF">SAMN05877838_3157</name>
</gene>
<keyword evidence="2" id="KW-0597">Phosphoprotein</keyword>
<dbReference type="GO" id="GO:0055085">
    <property type="term" value="P:transmembrane transport"/>
    <property type="evidence" value="ECO:0007669"/>
    <property type="project" value="InterPro"/>
</dbReference>
<protein>
    <submittedName>
        <fullName evidence="10">NQR2/RnfD/RnfE family subunit of NADH-ubiquinone oxidoreductase</fullName>
    </submittedName>
</protein>
<feature type="transmembrane region" description="Helical" evidence="9">
    <location>
        <begin position="39"/>
        <end position="60"/>
    </location>
</feature>
<evidence type="ECO:0000256" key="9">
    <source>
        <dbReference type="SAM" id="Phobius"/>
    </source>
</evidence>
<keyword evidence="10" id="KW-0830">Ubiquinone</keyword>
<dbReference type="RefSeq" id="WP_097108734.1">
    <property type="nucleotide sequence ID" value="NZ_OCPC01000005.1"/>
</dbReference>
<feature type="transmembrane region" description="Helical" evidence="9">
    <location>
        <begin position="146"/>
        <end position="171"/>
    </location>
</feature>
<dbReference type="PANTHER" id="PTHR30578:SF0">
    <property type="entry name" value="ION-TRANSLOCATING OXIDOREDUCTASE COMPLEX SUBUNIT D"/>
    <property type="match status" value="1"/>
</dbReference>
<proteinExistence type="predicted"/>
<evidence type="ECO:0000256" key="3">
    <source>
        <dbReference type="ARBA" id="ARBA00022630"/>
    </source>
</evidence>
<feature type="transmembrane region" description="Helical" evidence="9">
    <location>
        <begin position="207"/>
        <end position="226"/>
    </location>
</feature>
<name>A0A286IDY7_9HYPH</name>
<dbReference type="Pfam" id="PF03116">
    <property type="entry name" value="NQR2_RnfD_RnfE"/>
    <property type="match status" value="1"/>
</dbReference>
<dbReference type="PANTHER" id="PTHR30578">
    <property type="entry name" value="ELECTRON TRANSPORT COMPLEX PROTEIN RNFD"/>
    <property type="match status" value="1"/>
</dbReference>
<dbReference type="InterPro" id="IPR004338">
    <property type="entry name" value="NqrB/RnfD"/>
</dbReference>
<dbReference type="Proteomes" id="UP000219465">
    <property type="component" value="Unassembled WGS sequence"/>
</dbReference>
<keyword evidence="11" id="KW-1185">Reference proteome</keyword>
<evidence type="ECO:0000256" key="5">
    <source>
        <dbReference type="ARBA" id="ARBA00022692"/>
    </source>
</evidence>
<evidence type="ECO:0000256" key="7">
    <source>
        <dbReference type="ARBA" id="ARBA00022989"/>
    </source>
</evidence>
<evidence type="ECO:0000313" key="10">
    <source>
        <dbReference type="EMBL" id="SOE18237.1"/>
    </source>
</evidence>
<evidence type="ECO:0000256" key="8">
    <source>
        <dbReference type="ARBA" id="ARBA00023136"/>
    </source>
</evidence>
<dbReference type="GO" id="GO:0005886">
    <property type="term" value="C:plasma membrane"/>
    <property type="evidence" value="ECO:0007669"/>
    <property type="project" value="TreeGrafter"/>
</dbReference>